<comment type="caution">
    <text evidence="1">The sequence shown here is derived from an EMBL/GenBank/DDBJ whole genome shotgun (WGS) entry which is preliminary data.</text>
</comment>
<dbReference type="EMBL" id="CAMKVN010018854">
    <property type="protein sequence ID" value="CAI2198525.1"/>
    <property type="molecule type" value="Genomic_DNA"/>
</dbReference>
<organism evidence="1 2">
    <name type="scientific">Funneliformis geosporum</name>
    <dbReference type="NCBI Taxonomy" id="1117311"/>
    <lineage>
        <taxon>Eukaryota</taxon>
        <taxon>Fungi</taxon>
        <taxon>Fungi incertae sedis</taxon>
        <taxon>Mucoromycota</taxon>
        <taxon>Glomeromycotina</taxon>
        <taxon>Glomeromycetes</taxon>
        <taxon>Glomerales</taxon>
        <taxon>Glomeraceae</taxon>
        <taxon>Funneliformis</taxon>
    </lineage>
</organism>
<accession>A0A9W4TAK0</accession>
<evidence type="ECO:0000313" key="2">
    <source>
        <dbReference type="Proteomes" id="UP001153678"/>
    </source>
</evidence>
<evidence type="ECO:0000313" key="1">
    <source>
        <dbReference type="EMBL" id="CAI2198525.1"/>
    </source>
</evidence>
<dbReference type="AlphaFoldDB" id="A0A9W4TAK0"/>
<feature type="non-terminal residue" evidence="1">
    <location>
        <position position="1"/>
    </location>
</feature>
<proteinExistence type="predicted"/>
<keyword evidence="2" id="KW-1185">Reference proteome</keyword>
<protein>
    <submittedName>
        <fullName evidence="1">20085_t:CDS:1</fullName>
    </submittedName>
</protein>
<dbReference type="Proteomes" id="UP001153678">
    <property type="component" value="Unassembled WGS sequence"/>
</dbReference>
<reference evidence="1" key="1">
    <citation type="submission" date="2022-08" db="EMBL/GenBank/DDBJ databases">
        <authorList>
            <person name="Kallberg Y."/>
            <person name="Tangrot J."/>
            <person name="Rosling A."/>
        </authorList>
    </citation>
    <scope>NUCLEOTIDE SEQUENCE</scope>
    <source>
        <strain evidence="1">Wild A</strain>
    </source>
</reference>
<gene>
    <name evidence="1" type="ORF">FWILDA_LOCUS18616</name>
</gene>
<name>A0A9W4TAK0_9GLOM</name>
<sequence>VKSEHVQDPQTLFSEYPIELKRLAYNFINLVQLRIAISQCHCEGIGGINDLRALLISSSTALRP</sequence>